<dbReference type="Pfam" id="PF00083">
    <property type="entry name" value="Sugar_tr"/>
    <property type="match status" value="1"/>
</dbReference>
<evidence type="ECO:0000256" key="2">
    <source>
        <dbReference type="ARBA" id="ARBA00010992"/>
    </source>
</evidence>
<dbReference type="FunFam" id="1.20.1250.20:FF:000078">
    <property type="entry name" value="MFS maltose transporter, putative"/>
    <property type="match status" value="1"/>
</dbReference>
<feature type="transmembrane region" description="Helical" evidence="9">
    <location>
        <begin position="162"/>
        <end position="184"/>
    </location>
</feature>
<dbReference type="InterPro" id="IPR005828">
    <property type="entry name" value="MFS_sugar_transport-like"/>
</dbReference>
<keyword evidence="3 7" id="KW-0813">Transport</keyword>
<sequence length="547" mass="60156">MADIKLPVEKDTESHQLEPTTSDPYVKGDVFILEQAQQAAARQHELTLREAFKLYRPAIGWSFLFSMGVIMAGFDPQLVGTLVAIPTFQKTFGKQLPDGSYVVQAQWQSAFNLGVPVGQVIGSIGVGYPLERIGRRWTLAICCCITCIAVALQSSSQNKPQILIAELVNGVVLGAYPVIAPTYISEVTPVVFRGMGSAFINLSFVIGQLVASGVLAGTQSRSDRWSYDIPFLCQFIFPVIILFLLPFCPESPWHLVRKNKLAEAEHALKRLMHSSLDPKAALAHIQLTTALEMEERESTSFAECFRGTDLRRTIISIMVYAIQPLVGNFLVIGYAVYFFELAGLATSDAFNLGVGLLAVGFVGTCLSWPLIARFGRRDIYNYGLVLLTVLVFLIGILDVAKSHTSTISWVQSSLMVVYNFFYDLTIGPLCFVILSETSSAKLRGKTIAISTGVNALINVACAVGIPYALNPDQGNMRGKLAFVFFGVTLPCLAWCFLALPEMKGRTFDELDLMFQRRVPTKEFKTYQFEGDAQTSAAEIQQARQGSV</sequence>
<evidence type="ECO:0000313" key="12">
    <source>
        <dbReference type="Proteomes" id="UP001172673"/>
    </source>
</evidence>
<organism evidence="11 12">
    <name type="scientific">Cladophialophora chaetospira</name>
    <dbReference type="NCBI Taxonomy" id="386627"/>
    <lineage>
        <taxon>Eukaryota</taxon>
        <taxon>Fungi</taxon>
        <taxon>Dikarya</taxon>
        <taxon>Ascomycota</taxon>
        <taxon>Pezizomycotina</taxon>
        <taxon>Eurotiomycetes</taxon>
        <taxon>Chaetothyriomycetidae</taxon>
        <taxon>Chaetothyriales</taxon>
        <taxon>Herpotrichiellaceae</taxon>
        <taxon>Cladophialophora</taxon>
    </lineage>
</organism>
<dbReference type="GO" id="GO:0005351">
    <property type="term" value="F:carbohydrate:proton symporter activity"/>
    <property type="evidence" value="ECO:0007669"/>
    <property type="project" value="TreeGrafter"/>
</dbReference>
<evidence type="ECO:0000256" key="4">
    <source>
        <dbReference type="ARBA" id="ARBA00022692"/>
    </source>
</evidence>
<dbReference type="AlphaFoldDB" id="A0AA38X0V7"/>
<evidence type="ECO:0000256" key="7">
    <source>
        <dbReference type="RuleBase" id="RU003346"/>
    </source>
</evidence>
<feature type="transmembrane region" description="Helical" evidence="9">
    <location>
        <begin position="137"/>
        <end position="156"/>
    </location>
</feature>
<evidence type="ECO:0000313" key="11">
    <source>
        <dbReference type="EMBL" id="KAJ9604737.1"/>
    </source>
</evidence>
<feature type="transmembrane region" description="Helical" evidence="9">
    <location>
        <begin position="314"/>
        <end position="337"/>
    </location>
</feature>
<evidence type="ECO:0000256" key="1">
    <source>
        <dbReference type="ARBA" id="ARBA00004141"/>
    </source>
</evidence>
<protein>
    <recommendedName>
        <fullName evidence="10">Major facilitator superfamily (MFS) profile domain-containing protein</fullName>
    </recommendedName>
</protein>
<gene>
    <name evidence="11" type="ORF">H2200_010851</name>
</gene>
<comment type="similarity">
    <text evidence="2 7">Belongs to the major facilitator superfamily. Sugar transporter (TC 2.A.1.1) family.</text>
</comment>
<dbReference type="InterPro" id="IPR050360">
    <property type="entry name" value="MFS_Sugar_Transporters"/>
</dbReference>
<name>A0AA38X0V7_9EURO</name>
<feature type="transmembrane region" description="Helical" evidence="9">
    <location>
        <begin position="110"/>
        <end position="130"/>
    </location>
</feature>
<feature type="transmembrane region" description="Helical" evidence="9">
    <location>
        <begin position="54"/>
        <end position="74"/>
    </location>
</feature>
<dbReference type="InterPro" id="IPR036259">
    <property type="entry name" value="MFS_trans_sf"/>
</dbReference>
<evidence type="ECO:0000259" key="10">
    <source>
        <dbReference type="PROSITE" id="PS50850"/>
    </source>
</evidence>
<dbReference type="Gene3D" id="1.20.1250.20">
    <property type="entry name" value="MFS general substrate transporter like domains"/>
    <property type="match status" value="1"/>
</dbReference>
<comment type="caution">
    <text evidence="11">The sequence shown here is derived from an EMBL/GenBank/DDBJ whole genome shotgun (WGS) entry which is preliminary data.</text>
</comment>
<feature type="transmembrane region" description="Helical" evidence="9">
    <location>
        <begin position="379"/>
        <end position="397"/>
    </location>
</feature>
<keyword evidence="6 9" id="KW-0472">Membrane</keyword>
<feature type="transmembrane region" description="Helical" evidence="9">
    <location>
        <begin position="417"/>
        <end position="435"/>
    </location>
</feature>
<accession>A0AA38X0V7</accession>
<feature type="domain" description="Major facilitator superfamily (MFS) profile" evidence="10">
    <location>
        <begin position="61"/>
        <end position="503"/>
    </location>
</feature>
<dbReference type="EMBL" id="JAPDRK010000018">
    <property type="protein sequence ID" value="KAJ9604737.1"/>
    <property type="molecule type" value="Genomic_DNA"/>
</dbReference>
<keyword evidence="12" id="KW-1185">Reference proteome</keyword>
<feature type="transmembrane region" description="Helical" evidence="9">
    <location>
        <begin position="229"/>
        <end position="248"/>
    </location>
</feature>
<keyword evidence="4 9" id="KW-0812">Transmembrane</keyword>
<keyword evidence="5 9" id="KW-1133">Transmembrane helix</keyword>
<evidence type="ECO:0000256" key="9">
    <source>
        <dbReference type="SAM" id="Phobius"/>
    </source>
</evidence>
<dbReference type="PROSITE" id="PS50850">
    <property type="entry name" value="MFS"/>
    <property type="match status" value="1"/>
</dbReference>
<evidence type="ECO:0000256" key="8">
    <source>
        <dbReference type="SAM" id="MobiDB-lite"/>
    </source>
</evidence>
<evidence type="ECO:0000256" key="5">
    <source>
        <dbReference type="ARBA" id="ARBA00022989"/>
    </source>
</evidence>
<feature type="transmembrane region" description="Helical" evidence="9">
    <location>
        <begin position="349"/>
        <end position="372"/>
    </location>
</feature>
<dbReference type="InterPro" id="IPR003663">
    <property type="entry name" value="Sugar/inositol_transpt"/>
</dbReference>
<dbReference type="SUPFAM" id="SSF103473">
    <property type="entry name" value="MFS general substrate transporter"/>
    <property type="match status" value="1"/>
</dbReference>
<reference evidence="11" key="1">
    <citation type="submission" date="2022-10" db="EMBL/GenBank/DDBJ databases">
        <title>Culturing micro-colonial fungi from biological soil crusts in the Mojave desert and describing Neophaeococcomyces mojavensis, and introducing the new genera and species Taxawa tesnikishii.</title>
        <authorList>
            <person name="Kurbessoian T."/>
            <person name="Stajich J.E."/>
        </authorList>
    </citation>
    <scope>NUCLEOTIDE SEQUENCE</scope>
    <source>
        <strain evidence="11">TK_41</strain>
    </source>
</reference>
<feature type="region of interest" description="Disordered" evidence="8">
    <location>
        <begin position="1"/>
        <end position="22"/>
    </location>
</feature>
<dbReference type="InterPro" id="IPR020846">
    <property type="entry name" value="MFS_dom"/>
</dbReference>
<dbReference type="Proteomes" id="UP001172673">
    <property type="component" value="Unassembled WGS sequence"/>
</dbReference>
<feature type="compositionally biased region" description="Basic and acidic residues" evidence="8">
    <location>
        <begin position="1"/>
        <end position="16"/>
    </location>
</feature>
<dbReference type="PANTHER" id="PTHR48022:SF83">
    <property type="entry name" value="MAJOR FACILITATOR SUPERFAMILY (MFS) PROFILE DOMAIN-CONTAINING PROTEIN"/>
    <property type="match status" value="1"/>
</dbReference>
<feature type="transmembrane region" description="Helical" evidence="9">
    <location>
        <begin position="447"/>
        <end position="468"/>
    </location>
</feature>
<evidence type="ECO:0000256" key="6">
    <source>
        <dbReference type="ARBA" id="ARBA00023136"/>
    </source>
</evidence>
<dbReference type="NCBIfam" id="TIGR00879">
    <property type="entry name" value="SP"/>
    <property type="match status" value="1"/>
</dbReference>
<dbReference type="PANTHER" id="PTHR48022">
    <property type="entry name" value="PLASTIDIC GLUCOSE TRANSPORTER 4"/>
    <property type="match status" value="1"/>
</dbReference>
<feature type="transmembrane region" description="Helical" evidence="9">
    <location>
        <begin position="480"/>
        <end position="499"/>
    </location>
</feature>
<comment type="subcellular location">
    <subcellularLocation>
        <location evidence="1">Membrane</location>
        <topology evidence="1">Multi-pass membrane protein</topology>
    </subcellularLocation>
</comment>
<proteinExistence type="inferred from homology"/>
<dbReference type="GO" id="GO:0016020">
    <property type="term" value="C:membrane"/>
    <property type="evidence" value="ECO:0007669"/>
    <property type="project" value="UniProtKB-SubCell"/>
</dbReference>
<feature type="transmembrane region" description="Helical" evidence="9">
    <location>
        <begin position="196"/>
        <end position="217"/>
    </location>
</feature>
<evidence type="ECO:0000256" key="3">
    <source>
        <dbReference type="ARBA" id="ARBA00022448"/>
    </source>
</evidence>